<reference evidence="1" key="2">
    <citation type="journal article" date="2021" name="PeerJ">
        <title>Extensive microbial diversity within the chicken gut microbiome revealed by metagenomics and culture.</title>
        <authorList>
            <person name="Gilroy R."/>
            <person name="Ravi A."/>
            <person name="Getino M."/>
            <person name="Pursley I."/>
            <person name="Horton D.L."/>
            <person name="Alikhan N.F."/>
            <person name="Baker D."/>
            <person name="Gharbi K."/>
            <person name="Hall N."/>
            <person name="Watson M."/>
            <person name="Adriaenssens E.M."/>
            <person name="Foster-Nyarko E."/>
            <person name="Jarju S."/>
            <person name="Secka A."/>
            <person name="Antonio M."/>
            <person name="Oren A."/>
            <person name="Chaudhuri R.R."/>
            <person name="La Ragione R."/>
            <person name="Hildebrand F."/>
            <person name="Pallen M.J."/>
        </authorList>
    </citation>
    <scope>NUCLEOTIDE SEQUENCE</scope>
    <source>
        <strain evidence="1">13766</strain>
    </source>
</reference>
<dbReference type="Gene3D" id="2.160.20.20">
    <property type="match status" value="1"/>
</dbReference>
<reference evidence="1" key="1">
    <citation type="submission" date="2020-10" db="EMBL/GenBank/DDBJ databases">
        <authorList>
            <person name="Gilroy R."/>
        </authorList>
    </citation>
    <scope>NUCLEOTIDE SEQUENCE</scope>
    <source>
        <strain evidence="1">13766</strain>
    </source>
</reference>
<organism evidence="1 2">
    <name type="scientific">Candidatus Alectryocaccomicrobium excrementavium</name>
    <dbReference type="NCBI Taxonomy" id="2840668"/>
    <lineage>
        <taxon>Bacteria</taxon>
        <taxon>Bacillati</taxon>
        <taxon>Bacillota</taxon>
        <taxon>Clostridia</taxon>
        <taxon>Candidatus Alectryocaccomicrobium</taxon>
    </lineage>
</organism>
<dbReference type="EMBL" id="DVJN01000010">
    <property type="protein sequence ID" value="HIS91467.1"/>
    <property type="molecule type" value="Genomic_DNA"/>
</dbReference>
<name>A0A9D1K5C6_9FIRM</name>
<sequence length="361" mass="37048">MAVTWQCAAGYDPSAEAGTQFAFAAVLPEGYALLEGVSLPEILVTLTPPLANAMLMAEGIVDSGEGWTLSDDGTLTVTGYVMSSTIESFESAVKNIEVTETGMLSLETAPFLDGTSGSITIAAGGYLTNYATISGGTIIVNGIMENTSVGSISGGTFTVDGEMYNNGSISNGKFTVNATMANYGTISNGTFIVNATMDNYDSISGGTFTVNDKMNNLEGATITGGTITIPSGGRLQNKGSISGDKSGGTFIVDGRMNNQGTITEGTFTVNVGGTMENDGSITRGTFTVKGTMSNLRYGTITGGAFGKLHLYSNSCVQGEGDSVPTVNGHIENVDGQILQPCNFGAGASVEKNTAPSKCPPR</sequence>
<evidence type="ECO:0000313" key="2">
    <source>
        <dbReference type="Proteomes" id="UP000824140"/>
    </source>
</evidence>
<proteinExistence type="predicted"/>
<dbReference type="AlphaFoldDB" id="A0A9D1K5C6"/>
<accession>A0A9D1K5C6</accession>
<comment type="caution">
    <text evidence="1">The sequence shown here is derived from an EMBL/GenBank/DDBJ whole genome shotgun (WGS) entry which is preliminary data.</text>
</comment>
<dbReference type="Proteomes" id="UP000824140">
    <property type="component" value="Unassembled WGS sequence"/>
</dbReference>
<protein>
    <submittedName>
        <fullName evidence="1">Uncharacterized protein</fullName>
    </submittedName>
</protein>
<gene>
    <name evidence="1" type="ORF">IAA84_00440</name>
</gene>
<dbReference type="InterPro" id="IPR012332">
    <property type="entry name" value="Autotransporter_pectin_lyase_C"/>
</dbReference>
<evidence type="ECO:0000313" key="1">
    <source>
        <dbReference type="EMBL" id="HIS91467.1"/>
    </source>
</evidence>